<keyword evidence="3" id="KW-1185">Reference proteome</keyword>
<dbReference type="EMBL" id="QZFU01000041">
    <property type="protein sequence ID" value="RJO69777.1"/>
    <property type="molecule type" value="Genomic_DNA"/>
</dbReference>
<feature type="compositionally biased region" description="Basic and acidic residues" evidence="1">
    <location>
        <begin position="58"/>
        <end position="81"/>
    </location>
</feature>
<evidence type="ECO:0008006" key="4">
    <source>
        <dbReference type="Google" id="ProtNLM"/>
    </source>
</evidence>
<name>A0A3A4K146_9NOCA</name>
<reference evidence="2 3" key="1">
    <citation type="submission" date="2018-09" db="EMBL/GenBank/DDBJ databases">
        <title>YIM PH21274 draft genome.</title>
        <authorList>
            <person name="Miao C."/>
        </authorList>
    </citation>
    <scope>NUCLEOTIDE SEQUENCE [LARGE SCALE GENOMIC DNA]</scope>
    <source>
        <strain evidence="2 3">YIM PH 21724</strain>
    </source>
</reference>
<organism evidence="2 3">
    <name type="scientific">Nocardia panacis</name>
    <dbReference type="NCBI Taxonomy" id="2340916"/>
    <lineage>
        <taxon>Bacteria</taxon>
        <taxon>Bacillati</taxon>
        <taxon>Actinomycetota</taxon>
        <taxon>Actinomycetes</taxon>
        <taxon>Mycobacteriales</taxon>
        <taxon>Nocardiaceae</taxon>
        <taxon>Nocardia</taxon>
    </lineage>
</organism>
<feature type="compositionally biased region" description="Polar residues" evidence="1">
    <location>
        <begin position="1"/>
        <end position="13"/>
    </location>
</feature>
<gene>
    <name evidence="2" type="ORF">D5S18_28155</name>
</gene>
<dbReference type="RefSeq" id="WP_120044147.1">
    <property type="nucleotide sequence ID" value="NZ_QZFU01000041.1"/>
</dbReference>
<feature type="region of interest" description="Disordered" evidence="1">
    <location>
        <begin position="1"/>
        <end position="81"/>
    </location>
</feature>
<protein>
    <recommendedName>
        <fullName evidence="4">Scaffolding protein</fullName>
    </recommendedName>
</protein>
<dbReference type="OrthoDB" id="4546967at2"/>
<feature type="region of interest" description="Disordered" evidence="1">
    <location>
        <begin position="177"/>
        <end position="213"/>
    </location>
</feature>
<dbReference type="AlphaFoldDB" id="A0A3A4K146"/>
<evidence type="ECO:0000313" key="3">
    <source>
        <dbReference type="Proteomes" id="UP000266677"/>
    </source>
</evidence>
<comment type="caution">
    <text evidence="2">The sequence shown here is derived from an EMBL/GenBank/DDBJ whole genome shotgun (WGS) entry which is preliminary data.</text>
</comment>
<accession>A0A3A4K146</accession>
<evidence type="ECO:0000313" key="2">
    <source>
        <dbReference type="EMBL" id="RJO69777.1"/>
    </source>
</evidence>
<proteinExistence type="predicted"/>
<evidence type="ECO:0000256" key="1">
    <source>
        <dbReference type="SAM" id="MobiDB-lite"/>
    </source>
</evidence>
<sequence>MSTAQLATEQTAAPETADVDSETALDTPDAPQSTGQGSVGVDATEGGEGGTGEPKGSQAEDPRLRSARNDAADYRTRASKAETDLTEFKNQVGKLFGFVSEEASDPKKLTTQLKSAVDDANEARIELAVFRAAGKDIDADALLDSRTFAATVSKLDVTADDFTAQVATEIAKAVEKNPKFRLAPMAEPPKPPKRSGADTGSGRGENSGQLTYAQYQALSPSERVKAVKEGRANQILGRK</sequence>
<dbReference type="Proteomes" id="UP000266677">
    <property type="component" value="Unassembled WGS sequence"/>
</dbReference>